<proteinExistence type="predicted"/>
<protein>
    <submittedName>
        <fullName evidence="1">Uncharacterized protein</fullName>
    </submittedName>
</protein>
<reference evidence="1" key="2">
    <citation type="submission" date="2023-07" db="EMBL/GenBank/DDBJ databases">
        <authorList>
            <person name="Shen H."/>
        </authorList>
    </citation>
    <scope>NUCLEOTIDE SEQUENCE</scope>
    <source>
        <strain evidence="1">TNR-22</strain>
    </source>
</reference>
<dbReference type="RefSeq" id="WP_304377447.1">
    <property type="nucleotide sequence ID" value="NZ_JAUOZU010000012.1"/>
</dbReference>
<comment type="caution">
    <text evidence="1">The sequence shown here is derived from an EMBL/GenBank/DDBJ whole genome shotgun (WGS) entry which is preliminary data.</text>
</comment>
<keyword evidence="2" id="KW-1185">Reference proteome</keyword>
<evidence type="ECO:0000313" key="2">
    <source>
        <dbReference type="Proteomes" id="UP001174932"/>
    </source>
</evidence>
<reference evidence="1" key="1">
    <citation type="journal article" date="2015" name="Int. J. Syst. Evol. Microbiol.">
        <title>Rhizobium alvei sp. nov., isolated from a freshwater river.</title>
        <authorList>
            <person name="Sheu S.Y."/>
            <person name="Huang H.W."/>
            <person name="Young C.C."/>
            <person name="Chen W.M."/>
        </authorList>
    </citation>
    <scope>NUCLEOTIDE SEQUENCE</scope>
    <source>
        <strain evidence="1">TNR-22</strain>
    </source>
</reference>
<gene>
    <name evidence="1" type="ORF">Q4481_16215</name>
</gene>
<organism evidence="1 2">
    <name type="scientific">Rhizobium alvei</name>
    <dbReference type="NCBI Taxonomy" id="1132659"/>
    <lineage>
        <taxon>Bacteria</taxon>
        <taxon>Pseudomonadati</taxon>
        <taxon>Pseudomonadota</taxon>
        <taxon>Alphaproteobacteria</taxon>
        <taxon>Hyphomicrobiales</taxon>
        <taxon>Rhizobiaceae</taxon>
        <taxon>Rhizobium/Agrobacterium group</taxon>
        <taxon>Rhizobium</taxon>
    </lineage>
</organism>
<accession>A0ABT8YQB7</accession>
<name>A0ABT8YQB7_9HYPH</name>
<evidence type="ECO:0000313" key="1">
    <source>
        <dbReference type="EMBL" id="MDO6965512.1"/>
    </source>
</evidence>
<dbReference type="EMBL" id="JAUOZU010000012">
    <property type="protein sequence ID" value="MDO6965512.1"/>
    <property type="molecule type" value="Genomic_DNA"/>
</dbReference>
<dbReference type="Proteomes" id="UP001174932">
    <property type="component" value="Unassembled WGS sequence"/>
</dbReference>
<sequence>MQPPAAGIASASPGELCNMQECRFSDVFTFSRAGTATYWDAGGILRSASADNPRFDHTNGKPQLLLEGPATELGCQTDLTTAVAGIIGSGGMLPTGWSHTADTAGITIEVIGRGTSGVLSYLDLRMTGTPTAAFRLRPCAAGGLACSASTQYVASAFLSLLAGSLSASALQIGAGWFDAGSAYLSQSVSAIGNLVGNTLSRQSFAVTSPSNAARASHILYFAPTIGTPVDFTLRLAMPNLTTGERASSPILSSGMASTRAADLCQFGPRSTALLGRSQYGAIIRGQGIWGSQGRLIGGLGTNDRLVGINSSQTSIGLGVSSGYLQVAAISVPLPAFGMAVGCNAAGKAGAYNGGAAVSDTSPLAINIASAYLGRDGAGNYFAQGWYDELALYGFRPSAVSLAARAVPLP</sequence>